<sequence length="483" mass="51583">MLSANREMFEGIRRKWSKKPVTPLKPPPPSLPGSNLGLGLRRFSTASSSTGSNLDTANVPVIPIAAFEIVPGAEDSDNDDDSSKSNSNSLEGGTDGDTEDTEGTENRHEPHRSGTAASSITAAKAESQDPVQNQGLNAGNTSGLFALAALISSRRGSSATVSSWLDDNEIYDEAEVRSALPCCALPQTPIEIVQSEVPIQHASAPLESEQRASATHTLQSTASLKKRVVVIALDSSDVKPLQWALDTMLQPIDLVVVMNVRPVREREASVDSKDVAHGFLKSQVLLLAQSRIPAKGLAMCGDARYEIVKTAHELGADLLVVGHQSVGLNAQTKCGDELGSVCVALQQEWVNRRKERTKGFIVISSAGNSGSTGGASFDNAEVPYYFGEGNANFKEGQLLDVVVNDLEADANNVQGDGVKIKVNATGKALLRRWGDRAVGGGSIGEPVGAVCRQLPSWSWGTETRNMKSQEYLLFFFCNEAIKR</sequence>
<evidence type="ECO:0000313" key="3">
    <source>
        <dbReference type="Proteomes" id="UP000320333"/>
    </source>
</evidence>
<dbReference type="EMBL" id="QEAP01000897">
    <property type="protein sequence ID" value="TPX54395.1"/>
    <property type="molecule type" value="Genomic_DNA"/>
</dbReference>
<dbReference type="OrthoDB" id="2147258at2759"/>
<gene>
    <name evidence="2" type="ORF">CcCBS67573_g09579</name>
</gene>
<organism evidence="2 3">
    <name type="scientific">Chytriomyces confervae</name>
    <dbReference type="NCBI Taxonomy" id="246404"/>
    <lineage>
        <taxon>Eukaryota</taxon>
        <taxon>Fungi</taxon>
        <taxon>Fungi incertae sedis</taxon>
        <taxon>Chytridiomycota</taxon>
        <taxon>Chytridiomycota incertae sedis</taxon>
        <taxon>Chytridiomycetes</taxon>
        <taxon>Chytridiales</taxon>
        <taxon>Chytriomycetaceae</taxon>
        <taxon>Chytriomyces</taxon>
    </lineage>
</organism>
<feature type="region of interest" description="Disordered" evidence="1">
    <location>
        <begin position="72"/>
        <end position="136"/>
    </location>
</feature>
<evidence type="ECO:0000313" key="2">
    <source>
        <dbReference type="EMBL" id="TPX54395.1"/>
    </source>
</evidence>
<dbReference type="Proteomes" id="UP000320333">
    <property type="component" value="Unassembled WGS sequence"/>
</dbReference>
<accession>A0A507DT42</accession>
<feature type="compositionally biased region" description="Polar residues" evidence="1">
    <location>
        <begin position="44"/>
        <end position="56"/>
    </location>
</feature>
<feature type="region of interest" description="Disordered" evidence="1">
    <location>
        <begin position="1"/>
        <end position="56"/>
    </location>
</feature>
<dbReference type="InterPro" id="IPR014729">
    <property type="entry name" value="Rossmann-like_a/b/a_fold"/>
</dbReference>
<protein>
    <submittedName>
        <fullName evidence="2">Uncharacterized protein</fullName>
    </submittedName>
</protein>
<keyword evidence="3" id="KW-1185">Reference proteome</keyword>
<name>A0A507DT42_9FUNG</name>
<feature type="compositionally biased region" description="Acidic residues" evidence="1">
    <location>
        <begin position="94"/>
        <end position="103"/>
    </location>
</feature>
<dbReference type="Gene3D" id="3.40.50.620">
    <property type="entry name" value="HUPs"/>
    <property type="match status" value="1"/>
</dbReference>
<proteinExistence type="predicted"/>
<dbReference type="AlphaFoldDB" id="A0A507DT42"/>
<reference evidence="2 3" key="1">
    <citation type="journal article" date="2019" name="Sci. Rep.">
        <title>Comparative genomics of chytrid fungi reveal insights into the obligate biotrophic and pathogenic lifestyle of Synchytrium endobioticum.</title>
        <authorList>
            <person name="van de Vossenberg B.T.L.H."/>
            <person name="Warris S."/>
            <person name="Nguyen H.D.T."/>
            <person name="van Gent-Pelzer M.P.E."/>
            <person name="Joly D.L."/>
            <person name="van de Geest H.C."/>
            <person name="Bonants P.J.M."/>
            <person name="Smith D.S."/>
            <person name="Levesque C.A."/>
            <person name="van der Lee T.A.J."/>
        </authorList>
    </citation>
    <scope>NUCLEOTIDE SEQUENCE [LARGE SCALE GENOMIC DNA]</scope>
    <source>
        <strain evidence="2 3">CBS 675.73</strain>
    </source>
</reference>
<evidence type="ECO:0000256" key="1">
    <source>
        <dbReference type="SAM" id="MobiDB-lite"/>
    </source>
</evidence>
<dbReference type="SUPFAM" id="SSF52402">
    <property type="entry name" value="Adenine nucleotide alpha hydrolases-like"/>
    <property type="match status" value="1"/>
</dbReference>
<comment type="caution">
    <text evidence="2">The sequence shown here is derived from an EMBL/GenBank/DDBJ whole genome shotgun (WGS) entry which is preliminary data.</text>
</comment>